<dbReference type="PANTHER" id="PTHR23150">
    <property type="entry name" value="SULFATASE MODIFYING FACTOR 1, 2"/>
    <property type="match status" value="1"/>
</dbReference>
<feature type="region of interest" description="Disordered" evidence="1">
    <location>
        <begin position="67"/>
        <end position="86"/>
    </location>
</feature>
<name>A0A8J6Y1J7_9CYAN</name>
<dbReference type="InterPro" id="IPR051043">
    <property type="entry name" value="Sulfatase_Mod_Factor_Kinase"/>
</dbReference>
<evidence type="ECO:0000259" key="2">
    <source>
        <dbReference type="Pfam" id="PF03781"/>
    </source>
</evidence>
<dbReference type="SUPFAM" id="SSF56436">
    <property type="entry name" value="C-type lectin-like"/>
    <property type="match status" value="1"/>
</dbReference>
<dbReference type="Pfam" id="PF03781">
    <property type="entry name" value="FGE-sulfatase"/>
    <property type="match status" value="1"/>
</dbReference>
<dbReference type="Proteomes" id="UP000629098">
    <property type="component" value="Unassembled WGS sequence"/>
</dbReference>
<dbReference type="EMBL" id="JACXAE010000110">
    <property type="protein sequence ID" value="MBD2777598.1"/>
    <property type="molecule type" value="Genomic_DNA"/>
</dbReference>
<gene>
    <name evidence="3" type="ORF">ICL16_37545</name>
</gene>
<dbReference type="AlphaFoldDB" id="A0A8J6Y1J7"/>
<feature type="compositionally biased region" description="Polar residues" evidence="1">
    <location>
        <begin position="67"/>
        <end position="83"/>
    </location>
</feature>
<dbReference type="InterPro" id="IPR016187">
    <property type="entry name" value="CTDL_fold"/>
</dbReference>
<evidence type="ECO:0000256" key="1">
    <source>
        <dbReference type="SAM" id="MobiDB-lite"/>
    </source>
</evidence>
<evidence type="ECO:0000313" key="4">
    <source>
        <dbReference type="Proteomes" id="UP000629098"/>
    </source>
</evidence>
<dbReference type="PANTHER" id="PTHR23150:SF35">
    <property type="entry name" value="BLL6746 PROTEIN"/>
    <property type="match status" value="1"/>
</dbReference>
<sequence>MSQSIGDEAAIEFAVGFYAALGAGRTYEFAYEMGCNAILLAGIPENLTPILLKKSTLKEKLNLTTQAESTNKLDRPSTTSAFNRSGEELRNQIADKSIEVNSSLNNEVKFELNQQILDAQMQGLLTLIQQNNDVSSQAITAQLNFITSTFEFEVVTVDAQGKEINRCQKQAHCFTKDLSNGVILEMVAIPGGTFWMGSHEPEVRQYPNEGPQHLVSVKPFLISKYPITQAQWEAVAYLPIVYQKLEPCPSRFQEKNRPVEQVSWHDAVEFCARLSEKTGHEFRLPTEAEWEYACRARSKTPFHFGETITPDLANYDGEYIYRSGPKGINCKETTIVGSFQVANAFGLFDMHGLVWEWCLDHWHESYENAPTDGNAWLNSSDNQERVIRGGSWRNEPLLCRSAYRRLGNANQMLYNVGFRVVCTLQLNLESKS</sequence>
<dbReference type="InterPro" id="IPR005532">
    <property type="entry name" value="SUMF_dom"/>
</dbReference>
<evidence type="ECO:0000313" key="3">
    <source>
        <dbReference type="EMBL" id="MBD2777598.1"/>
    </source>
</evidence>
<keyword evidence="4" id="KW-1185">Reference proteome</keyword>
<comment type="caution">
    <text evidence="3">The sequence shown here is derived from an EMBL/GenBank/DDBJ whole genome shotgun (WGS) entry which is preliminary data.</text>
</comment>
<protein>
    <submittedName>
        <fullName evidence="3">Formylglycine-generating enzyme family protein</fullName>
    </submittedName>
</protein>
<dbReference type="Gene3D" id="3.90.1580.10">
    <property type="entry name" value="paralog of FGE (formylglycine-generating enzyme)"/>
    <property type="match status" value="1"/>
</dbReference>
<reference evidence="3" key="1">
    <citation type="submission" date="2020-09" db="EMBL/GenBank/DDBJ databases">
        <title>Iningainema tapete sp. nov. (Scytonemataceae, Cyanobacteria) from greenhouses in central Florida (USA) produces two types of nodularin with biosynthetic potential for microcystin-LR and anabaenopeptins.</title>
        <authorList>
            <person name="Berthold D.E."/>
            <person name="Lefler F.W."/>
            <person name="Huang I.-S."/>
            <person name="Abdulla H."/>
            <person name="Zimba P.V."/>
            <person name="Laughinghouse H.D. IV."/>
        </authorList>
    </citation>
    <scope>NUCLEOTIDE SEQUENCE</scope>
    <source>
        <strain evidence="3">BLCCT55</strain>
    </source>
</reference>
<proteinExistence type="predicted"/>
<accession>A0A8J6Y1J7</accession>
<organism evidence="3 4">
    <name type="scientific">Iningainema tapete BLCC-T55</name>
    <dbReference type="NCBI Taxonomy" id="2748662"/>
    <lineage>
        <taxon>Bacteria</taxon>
        <taxon>Bacillati</taxon>
        <taxon>Cyanobacteriota</taxon>
        <taxon>Cyanophyceae</taxon>
        <taxon>Nostocales</taxon>
        <taxon>Scytonemataceae</taxon>
        <taxon>Iningainema tapete</taxon>
    </lineage>
</organism>
<dbReference type="GO" id="GO:0120147">
    <property type="term" value="F:formylglycine-generating oxidase activity"/>
    <property type="evidence" value="ECO:0007669"/>
    <property type="project" value="TreeGrafter"/>
</dbReference>
<feature type="domain" description="Sulfatase-modifying factor enzyme-like" evidence="2">
    <location>
        <begin position="185"/>
        <end position="421"/>
    </location>
</feature>
<dbReference type="InterPro" id="IPR042095">
    <property type="entry name" value="SUMF_sf"/>
</dbReference>